<dbReference type="PANTHER" id="PTHR34820">
    <property type="entry name" value="INNER MEMBRANE PROTEIN YEBZ"/>
    <property type="match status" value="1"/>
</dbReference>
<dbReference type="Pfam" id="PF04234">
    <property type="entry name" value="CopC"/>
    <property type="match status" value="1"/>
</dbReference>
<dbReference type="SUPFAM" id="SSF81296">
    <property type="entry name" value="E set domains"/>
    <property type="match status" value="1"/>
</dbReference>
<gene>
    <name evidence="8" type="ORF">G1H19_11100</name>
</gene>
<organism evidence="8 9">
    <name type="scientific">Goekera deserti</name>
    <dbReference type="NCBI Taxonomy" id="2497753"/>
    <lineage>
        <taxon>Bacteria</taxon>
        <taxon>Bacillati</taxon>
        <taxon>Actinomycetota</taxon>
        <taxon>Actinomycetes</taxon>
        <taxon>Geodermatophilales</taxon>
        <taxon>Geodermatophilaceae</taxon>
        <taxon>Goekera</taxon>
    </lineage>
</organism>
<evidence type="ECO:0000259" key="7">
    <source>
        <dbReference type="Pfam" id="PF04234"/>
    </source>
</evidence>
<feature type="region of interest" description="Disordered" evidence="5">
    <location>
        <begin position="152"/>
        <end position="197"/>
    </location>
</feature>
<dbReference type="Gene3D" id="2.60.40.1220">
    <property type="match status" value="1"/>
</dbReference>
<evidence type="ECO:0000256" key="6">
    <source>
        <dbReference type="SAM" id="Phobius"/>
    </source>
</evidence>
<dbReference type="Proteomes" id="UP000470470">
    <property type="component" value="Unassembled WGS sequence"/>
</dbReference>
<dbReference type="GO" id="GO:0005507">
    <property type="term" value="F:copper ion binding"/>
    <property type="evidence" value="ECO:0007669"/>
    <property type="project" value="InterPro"/>
</dbReference>
<dbReference type="GO" id="GO:0030313">
    <property type="term" value="C:cell envelope"/>
    <property type="evidence" value="ECO:0007669"/>
    <property type="project" value="UniProtKB-SubCell"/>
</dbReference>
<sequence length="226" mass="21868">MTTAAPTGPSPRRQAAPGLLGVVPARVPTGVLALVPALVLALVLSLALVLGTATDARAHTRLVSTDPADGSTVVAPPSAVTLTFGGAVRVREVLVTGPTGVGVGTAAAVADGAVLTQPVALLEAGLHTVAWSVGAGDGHRLEGTLSFTYAPTPAPTPAAGTTPTPAAAPAPPATDPAPSPLPAASEPAAARPASPSGVPAWLPAGGGVLLAAAAVLVTVRRRRNRG</sequence>
<keyword evidence="4" id="KW-0186">Copper</keyword>
<evidence type="ECO:0000256" key="1">
    <source>
        <dbReference type="ARBA" id="ARBA00004196"/>
    </source>
</evidence>
<dbReference type="RefSeq" id="WP_152727796.1">
    <property type="nucleotide sequence ID" value="NZ_JAABOZ010000001.1"/>
</dbReference>
<name>A0A7K3WDJ6_9ACTN</name>
<evidence type="ECO:0000256" key="5">
    <source>
        <dbReference type="SAM" id="MobiDB-lite"/>
    </source>
</evidence>
<feature type="compositionally biased region" description="Pro residues" evidence="5">
    <location>
        <begin position="166"/>
        <end position="181"/>
    </location>
</feature>
<proteinExistence type="predicted"/>
<dbReference type="PANTHER" id="PTHR34820:SF4">
    <property type="entry name" value="INNER MEMBRANE PROTEIN YEBZ"/>
    <property type="match status" value="1"/>
</dbReference>
<keyword evidence="6" id="KW-0472">Membrane</keyword>
<dbReference type="GO" id="GO:0046688">
    <property type="term" value="P:response to copper ion"/>
    <property type="evidence" value="ECO:0007669"/>
    <property type="project" value="InterPro"/>
</dbReference>
<evidence type="ECO:0000256" key="4">
    <source>
        <dbReference type="ARBA" id="ARBA00023008"/>
    </source>
</evidence>
<comment type="caution">
    <text evidence="8">The sequence shown here is derived from an EMBL/GenBank/DDBJ whole genome shotgun (WGS) entry which is preliminary data.</text>
</comment>
<dbReference type="GO" id="GO:0042597">
    <property type="term" value="C:periplasmic space"/>
    <property type="evidence" value="ECO:0007669"/>
    <property type="project" value="InterPro"/>
</dbReference>
<evidence type="ECO:0000313" key="8">
    <source>
        <dbReference type="EMBL" id="NEL54548.1"/>
    </source>
</evidence>
<keyword evidence="6" id="KW-0812">Transmembrane</keyword>
<dbReference type="AlphaFoldDB" id="A0A7K3WDJ6"/>
<feature type="transmembrane region" description="Helical" evidence="6">
    <location>
        <begin position="200"/>
        <end position="219"/>
    </location>
</feature>
<dbReference type="GO" id="GO:0006825">
    <property type="term" value="P:copper ion transport"/>
    <property type="evidence" value="ECO:0007669"/>
    <property type="project" value="InterPro"/>
</dbReference>
<feature type="domain" description="CopC" evidence="7">
    <location>
        <begin position="59"/>
        <end position="148"/>
    </location>
</feature>
<dbReference type="InterPro" id="IPR032694">
    <property type="entry name" value="CopC/D"/>
</dbReference>
<comment type="subcellular location">
    <subcellularLocation>
        <location evidence="1">Cell envelope</location>
    </subcellularLocation>
</comment>
<evidence type="ECO:0000256" key="3">
    <source>
        <dbReference type="ARBA" id="ARBA00022729"/>
    </source>
</evidence>
<dbReference type="InterPro" id="IPR014756">
    <property type="entry name" value="Ig_E-set"/>
</dbReference>
<feature type="compositionally biased region" description="Low complexity" evidence="5">
    <location>
        <begin position="182"/>
        <end position="197"/>
    </location>
</feature>
<feature type="transmembrane region" description="Helical" evidence="6">
    <location>
        <begin position="31"/>
        <end position="53"/>
    </location>
</feature>
<accession>A0A7K3WDJ6</accession>
<dbReference type="GO" id="GO:0005886">
    <property type="term" value="C:plasma membrane"/>
    <property type="evidence" value="ECO:0007669"/>
    <property type="project" value="TreeGrafter"/>
</dbReference>
<evidence type="ECO:0000313" key="9">
    <source>
        <dbReference type="Proteomes" id="UP000470470"/>
    </source>
</evidence>
<evidence type="ECO:0000256" key="2">
    <source>
        <dbReference type="ARBA" id="ARBA00022723"/>
    </source>
</evidence>
<keyword evidence="3" id="KW-0732">Signal</keyword>
<keyword evidence="6" id="KW-1133">Transmembrane helix</keyword>
<protein>
    <submittedName>
        <fullName evidence="8">Copper resistance protein CopC</fullName>
    </submittedName>
</protein>
<dbReference type="EMBL" id="JAAGWK010000015">
    <property type="protein sequence ID" value="NEL54548.1"/>
    <property type="molecule type" value="Genomic_DNA"/>
</dbReference>
<reference evidence="8 9" key="1">
    <citation type="submission" date="2020-02" db="EMBL/GenBank/DDBJ databases">
        <title>The whole genome sequence of CPCC 205119.</title>
        <authorList>
            <person name="Jiang Z."/>
        </authorList>
    </citation>
    <scope>NUCLEOTIDE SEQUENCE [LARGE SCALE GENOMIC DNA]</scope>
    <source>
        <strain evidence="8 9">CPCC 205119</strain>
    </source>
</reference>
<keyword evidence="9" id="KW-1185">Reference proteome</keyword>
<dbReference type="InterPro" id="IPR007348">
    <property type="entry name" value="CopC_dom"/>
</dbReference>
<keyword evidence="2" id="KW-0479">Metal-binding</keyword>
<dbReference type="InterPro" id="IPR014755">
    <property type="entry name" value="Cu-Rt/internalin_Ig-like"/>
</dbReference>